<reference evidence="2" key="1">
    <citation type="journal article" date="2016" name="Nature">
        <title>Genome evolution in the allotetraploid frog Xenopus laevis.</title>
        <authorList>
            <person name="Session A.M."/>
            <person name="Uno Y."/>
            <person name="Kwon T."/>
            <person name="Chapman J.A."/>
            <person name="Toyoda A."/>
            <person name="Takahashi S."/>
            <person name="Fukui A."/>
            <person name="Hikosaka A."/>
            <person name="Suzuki A."/>
            <person name="Kondo M."/>
            <person name="van Heeringen S.J."/>
            <person name="Quigley I."/>
            <person name="Heinz S."/>
            <person name="Ogino H."/>
            <person name="Ochi H."/>
            <person name="Hellsten U."/>
            <person name="Lyons J.B."/>
            <person name="Simakov O."/>
            <person name="Putnam N."/>
            <person name="Stites J."/>
            <person name="Kuroki Y."/>
            <person name="Tanaka T."/>
            <person name="Michiue T."/>
            <person name="Watanabe M."/>
            <person name="Bogdanovic O."/>
            <person name="Lister R."/>
            <person name="Georgiou G."/>
            <person name="Paranjpe S.S."/>
            <person name="van Kruijsbergen I."/>
            <person name="Shu S."/>
            <person name="Carlson J."/>
            <person name="Kinoshita T."/>
            <person name="Ohta Y."/>
            <person name="Mawaribuchi S."/>
            <person name="Jenkins J."/>
            <person name="Grimwood J."/>
            <person name="Schmutz J."/>
            <person name="Mitros T."/>
            <person name="Mozaffari S.V."/>
            <person name="Suzuki Y."/>
            <person name="Haramoto Y."/>
            <person name="Yamamoto T.S."/>
            <person name="Takagi C."/>
            <person name="Heald R."/>
            <person name="Miller K."/>
            <person name="Haudenschild C."/>
            <person name="Kitzman J."/>
            <person name="Nakayama T."/>
            <person name="Izutsu Y."/>
            <person name="Robert J."/>
            <person name="Fortriede J."/>
            <person name="Burns K."/>
            <person name="Lotay V."/>
            <person name="Karimi K."/>
            <person name="Yasuoka Y."/>
            <person name="Dichmann D.S."/>
            <person name="Flajnik M.F."/>
            <person name="Houston D.W."/>
            <person name="Shendure J."/>
            <person name="DuPasquier L."/>
            <person name="Vize P.D."/>
            <person name="Zorn A.M."/>
            <person name="Ito M."/>
            <person name="Marcotte E.M."/>
            <person name="Wallingford J.B."/>
            <person name="Ito Y."/>
            <person name="Asashima M."/>
            <person name="Ueno N."/>
            <person name="Matsuda Y."/>
            <person name="Veenstra G.J."/>
            <person name="Fujiyama A."/>
            <person name="Harland R.M."/>
            <person name="Taira M."/>
            <person name="Rokhsar D.S."/>
        </authorList>
    </citation>
    <scope>NUCLEOTIDE SEQUENCE [LARGE SCALE GENOMIC DNA]</scope>
    <source>
        <strain evidence="2">J</strain>
    </source>
</reference>
<evidence type="ECO:0000313" key="1">
    <source>
        <dbReference type="EMBL" id="OCU02672.1"/>
    </source>
</evidence>
<evidence type="ECO:0000313" key="2">
    <source>
        <dbReference type="Proteomes" id="UP000694892"/>
    </source>
</evidence>
<organism evidence="1 2">
    <name type="scientific">Xenopus laevis</name>
    <name type="common">African clawed frog</name>
    <dbReference type="NCBI Taxonomy" id="8355"/>
    <lineage>
        <taxon>Eukaryota</taxon>
        <taxon>Metazoa</taxon>
        <taxon>Chordata</taxon>
        <taxon>Craniata</taxon>
        <taxon>Vertebrata</taxon>
        <taxon>Euteleostomi</taxon>
        <taxon>Amphibia</taxon>
        <taxon>Batrachia</taxon>
        <taxon>Anura</taxon>
        <taxon>Pipoidea</taxon>
        <taxon>Pipidae</taxon>
        <taxon>Xenopodinae</taxon>
        <taxon>Xenopus</taxon>
        <taxon>Xenopus</taxon>
    </lineage>
</organism>
<gene>
    <name evidence="1" type="ORF">XELAEV_18008438mg</name>
</gene>
<accession>A0A974E438</accession>
<dbReference type="AlphaFoldDB" id="A0A974E438"/>
<protein>
    <submittedName>
        <fullName evidence="1">Uncharacterized protein</fullName>
    </submittedName>
</protein>
<dbReference type="Proteomes" id="UP000694892">
    <property type="component" value="Chromosome 1L"/>
</dbReference>
<proteinExistence type="predicted"/>
<name>A0A974E438_XENLA</name>
<sequence length="66" mass="7697">MFSFLFIKINGFAWIFSLQKKSCSGTFRCQSAFSETTPLICQWDCQTCLIYTPRSGEKTGRFFPYM</sequence>
<dbReference type="EMBL" id="CM004466">
    <property type="protein sequence ID" value="OCU02672.1"/>
    <property type="molecule type" value="Genomic_DNA"/>
</dbReference>